<dbReference type="AlphaFoldDB" id="A0A2V4ABW6"/>
<dbReference type="InterPro" id="IPR041662">
    <property type="entry name" value="SusD-like_2"/>
</dbReference>
<dbReference type="Proteomes" id="UP000248079">
    <property type="component" value="Unassembled WGS sequence"/>
</dbReference>
<dbReference type="RefSeq" id="WP_110360327.1">
    <property type="nucleotide sequence ID" value="NZ_QFLI01000003.1"/>
</dbReference>
<evidence type="ECO:0000313" key="2">
    <source>
        <dbReference type="Proteomes" id="UP000248079"/>
    </source>
</evidence>
<dbReference type="OrthoDB" id="1387301at2"/>
<proteinExistence type="predicted"/>
<accession>A0A2V4ABW6</accession>
<dbReference type="InterPro" id="IPR011990">
    <property type="entry name" value="TPR-like_helical_dom_sf"/>
</dbReference>
<dbReference type="SUPFAM" id="SSF48452">
    <property type="entry name" value="TPR-like"/>
    <property type="match status" value="1"/>
</dbReference>
<dbReference type="EMBL" id="QFLI01000003">
    <property type="protein sequence ID" value="PXY01514.1"/>
    <property type="molecule type" value="Genomic_DNA"/>
</dbReference>
<organism evidence="1 2">
    <name type="scientific">Marinifilum breve</name>
    <dbReference type="NCBI Taxonomy" id="2184082"/>
    <lineage>
        <taxon>Bacteria</taxon>
        <taxon>Pseudomonadati</taxon>
        <taxon>Bacteroidota</taxon>
        <taxon>Bacteroidia</taxon>
        <taxon>Marinilabiliales</taxon>
        <taxon>Marinifilaceae</taxon>
    </lineage>
</organism>
<dbReference type="Gene3D" id="1.25.40.390">
    <property type="match status" value="1"/>
</dbReference>
<protein>
    <submittedName>
        <fullName evidence="1">SusD/RagB family nutrient-binding outer membrane lipoprotein</fullName>
    </submittedName>
</protein>
<keyword evidence="1" id="KW-0449">Lipoprotein</keyword>
<dbReference type="PROSITE" id="PS51257">
    <property type="entry name" value="PROKAR_LIPOPROTEIN"/>
    <property type="match status" value="1"/>
</dbReference>
<gene>
    <name evidence="1" type="ORF">DF185_08495</name>
</gene>
<reference evidence="1 2" key="1">
    <citation type="submission" date="2018-05" db="EMBL/GenBank/DDBJ databases">
        <title>Marinifilum breve JC075T sp. nov., a marine bacterium isolated from Yongle Blue Hole in the South China Sea.</title>
        <authorList>
            <person name="Fu T."/>
        </authorList>
    </citation>
    <scope>NUCLEOTIDE SEQUENCE [LARGE SCALE GENOMIC DNA]</scope>
    <source>
        <strain evidence="1 2">JC075</strain>
    </source>
</reference>
<comment type="caution">
    <text evidence="1">The sequence shown here is derived from an EMBL/GenBank/DDBJ whole genome shotgun (WGS) entry which is preliminary data.</text>
</comment>
<dbReference type="Pfam" id="PF12771">
    <property type="entry name" value="SusD-like_2"/>
    <property type="match status" value="1"/>
</dbReference>
<keyword evidence="2" id="KW-1185">Reference proteome</keyword>
<name>A0A2V4ABW6_9BACT</name>
<evidence type="ECO:0000313" key="1">
    <source>
        <dbReference type="EMBL" id="PXY01514.1"/>
    </source>
</evidence>
<sequence>MKINKNIIIICICGVLLGVTGCDDYLDINTDPNNPTVAPLDQLTSKIQKDAADTYNSGDFWMANFLGVFTHQIVVREESDQYGLSTGSNFISNSWSKLYLTNTNMNSLIGTATEQGNMIYAGIGKIMHVDAFSKAVDIWGDIPYTEANQLGESIIAPKFDDQVQIYTTLFALLDEAIANLKDETAENSLTPGGDDLIYGGDVDKWIKAANTLKLKMYNNVRLYPELFDAAAVNALISEGNLISSLDEDFEFKYASALAPEDERHPLFAAEYGGGQITQYISPWFYEIMMGVNPTSYFTTIEDPRIPYYWFNQLTGGELAQNPIDYHDPNTDFVSIRFGSLSDGRDSGQRGSGTMVGMYICGGRYDDGMGSPDGDLGSSDGTGVAPFQYINYYERLFIEAELMQAGVVTGDASAKLREAVVAAFAKVDDIAENNGSSQSIPTLSGTTEVTAYIDDVITLFDAATADQKMEIIMTQKWIASFGKFTDQYNDIRRTGYPVLANPNGTNEYQIDAGQNSDGALGDPLLDSETTLGRDYPISIYWPANEINTNSNAPDQKQQSIYSIFWDN</sequence>